<sequence>MRIWEKVIEGLKRYHFLTYRQLINLGVGTTNSNLSPILRGLIKDGYVHEWRRPTYESFFHLSHKGAKRFGGCGRKKYKKRPLEIDHRLRTVDVEILLSEHNLKFCSKYYDPGKKTNIPLIGKSFEPDLIGIIKTSKQEELYLVEVEQGVDLKKITQKIELHVLALKVGAIPNHLEFKRGYRVLLVVEHKNILERVLKKVQEDTKSNFRENFLISNDLQNWYNLVGKERKLYYT</sequence>
<evidence type="ECO:0000313" key="1">
    <source>
        <dbReference type="EMBL" id="TXF88073.1"/>
    </source>
</evidence>
<reference evidence="1 2" key="1">
    <citation type="submission" date="2019-08" db="EMBL/GenBank/DDBJ databases">
        <title>Lewinella sp. strain SSH13 Genome sequencing and assembly.</title>
        <authorList>
            <person name="Kim I."/>
        </authorList>
    </citation>
    <scope>NUCLEOTIDE SEQUENCE [LARGE SCALE GENOMIC DNA]</scope>
    <source>
        <strain evidence="1 2">SSH13</strain>
    </source>
</reference>
<name>A0A5C7FTF3_9BACT</name>
<dbReference type="AlphaFoldDB" id="A0A5C7FTF3"/>
<dbReference type="EMBL" id="VOXD01000027">
    <property type="protein sequence ID" value="TXF88073.1"/>
    <property type="molecule type" value="Genomic_DNA"/>
</dbReference>
<gene>
    <name evidence="1" type="ORF">FUA23_16465</name>
</gene>
<proteinExistence type="predicted"/>
<accession>A0A5C7FTF3</accession>
<evidence type="ECO:0000313" key="2">
    <source>
        <dbReference type="Proteomes" id="UP000321907"/>
    </source>
</evidence>
<protein>
    <submittedName>
        <fullName evidence="1">Uncharacterized protein</fullName>
    </submittedName>
</protein>
<dbReference type="RefSeq" id="WP_147931861.1">
    <property type="nucleotide sequence ID" value="NZ_VOXD01000027.1"/>
</dbReference>
<organism evidence="1 2">
    <name type="scientific">Neolewinella aurantiaca</name>
    <dbReference type="NCBI Taxonomy" id="2602767"/>
    <lineage>
        <taxon>Bacteria</taxon>
        <taxon>Pseudomonadati</taxon>
        <taxon>Bacteroidota</taxon>
        <taxon>Saprospiria</taxon>
        <taxon>Saprospirales</taxon>
        <taxon>Lewinellaceae</taxon>
        <taxon>Neolewinella</taxon>
    </lineage>
</organism>
<comment type="caution">
    <text evidence="1">The sequence shown here is derived from an EMBL/GenBank/DDBJ whole genome shotgun (WGS) entry which is preliminary data.</text>
</comment>
<dbReference type="Proteomes" id="UP000321907">
    <property type="component" value="Unassembled WGS sequence"/>
</dbReference>
<keyword evidence="2" id="KW-1185">Reference proteome</keyword>